<dbReference type="Proteomes" id="UP000306628">
    <property type="component" value="Unassembled WGS sequence"/>
</dbReference>
<gene>
    <name evidence="6" type="ORF">ETD85_00405</name>
</gene>
<keyword evidence="4" id="KW-0804">Transcription</keyword>
<dbReference type="PANTHER" id="PTHR30419:SF8">
    <property type="entry name" value="NITROGEN ASSIMILATION TRANSCRIPTIONAL ACTIVATOR-RELATED"/>
    <property type="match status" value="1"/>
</dbReference>
<dbReference type="SUPFAM" id="SSF46785">
    <property type="entry name" value="Winged helix' DNA-binding domain"/>
    <property type="match status" value="1"/>
</dbReference>
<dbReference type="InterPro" id="IPR036388">
    <property type="entry name" value="WH-like_DNA-bd_sf"/>
</dbReference>
<dbReference type="GO" id="GO:0003677">
    <property type="term" value="F:DNA binding"/>
    <property type="evidence" value="ECO:0007669"/>
    <property type="project" value="UniProtKB-KW"/>
</dbReference>
<dbReference type="InterPro" id="IPR036390">
    <property type="entry name" value="WH_DNA-bd_sf"/>
</dbReference>
<dbReference type="PRINTS" id="PR00039">
    <property type="entry name" value="HTHLYSR"/>
</dbReference>
<keyword evidence="2" id="KW-0805">Transcription regulation</keyword>
<feature type="domain" description="HTH lysR-type" evidence="5">
    <location>
        <begin position="2"/>
        <end position="59"/>
    </location>
</feature>
<dbReference type="Pfam" id="PF00126">
    <property type="entry name" value="HTH_1"/>
    <property type="match status" value="1"/>
</dbReference>
<sequence>MLETAALRYFREVARTGSIARAADHLFIAPSAISRQLRLLEEHLGVELFNRGPKGMTLTAAGEVLLGFADQQLATAERLHMEFGSDRHRTGGRVSVATVEAPLSSFVPEALAKVAHTHPDIEVNVVAAGSNDVAAFVAESRADLGLVFGPVPRSDVTELATRPLPLFVMVEPGHPLAARPNCDLRDLLDVRLALPDKSFGIRQEVERAAAGHHVRLIVAYETNSLALLRELAVRTGVAIFMPLEGARPELEAGLLTAVPINDRRLTSTRITLISGLAATGSPALTVVSDALVAALRGPSRGGRGEGPTR</sequence>
<evidence type="ECO:0000259" key="5">
    <source>
        <dbReference type="PROSITE" id="PS50931"/>
    </source>
</evidence>
<dbReference type="EMBL" id="VCKX01000001">
    <property type="protein sequence ID" value="TMR39875.1"/>
    <property type="molecule type" value="Genomic_DNA"/>
</dbReference>
<dbReference type="Gene3D" id="3.40.190.290">
    <property type="match status" value="1"/>
</dbReference>
<dbReference type="InterPro" id="IPR000847">
    <property type="entry name" value="LysR_HTH_N"/>
</dbReference>
<dbReference type="GO" id="GO:0005829">
    <property type="term" value="C:cytosol"/>
    <property type="evidence" value="ECO:0007669"/>
    <property type="project" value="TreeGrafter"/>
</dbReference>
<dbReference type="InterPro" id="IPR005119">
    <property type="entry name" value="LysR_subst-bd"/>
</dbReference>
<evidence type="ECO:0000256" key="2">
    <source>
        <dbReference type="ARBA" id="ARBA00023015"/>
    </source>
</evidence>
<evidence type="ECO:0000256" key="3">
    <source>
        <dbReference type="ARBA" id="ARBA00023125"/>
    </source>
</evidence>
<proteinExistence type="inferred from homology"/>
<keyword evidence="7" id="KW-1185">Reference proteome</keyword>
<keyword evidence="3" id="KW-0238">DNA-binding</keyword>
<evidence type="ECO:0000313" key="7">
    <source>
        <dbReference type="Proteomes" id="UP000306628"/>
    </source>
</evidence>
<name>A0A5S4H3P6_9ACTN</name>
<dbReference type="PANTHER" id="PTHR30419">
    <property type="entry name" value="HTH-TYPE TRANSCRIPTIONAL REGULATOR YBHD"/>
    <property type="match status" value="1"/>
</dbReference>
<comment type="similarity">
    <text evidence="1">Belongs to the LysR transcriptional regulatory family.</text>
</comment>
<organism evidence="6 7">
    <name type="scientific">Nonomuraea zeae</name>
    <dbReference type="NCBI Taxonomy" id="1642303"/>
    <lineage>
        <taxon>Bacteria</taxon>
        <taxon>Bacillati</taxon>
        <taxon>Actinomycetota</taxon>
        <taxon>Actinomycetes</taxon>
        <taxon>Streptosporangiales</taxon>
        <taxon>Streptosporangiaceae</taxon>
        <taxon>Nonomuraea</taxon>
    </lineage>
</organism>
<reference evidence="6 7" key="1">
    <citation type="submission" date="2019-05" db="EMBL/GenBank/DDBJ databases">
        <title>Draft genome sequence of Nonomuraea zeae DSM 100528.</title>
        <authorList>
            <person name="Saricaoglu S."/>
            <person name="Isik K."/>
        </authorList>
    </citation>
    <scope>NUCLEOTIDE SEQUENCE [LARGE SCALE GENOMIC DNA]</scope>
    <source>
        <strain evidence="6 7">DSM 100528</strain>
    </source>
</reference>
<dbReference type="Gene3D" id="1.10.10.10">
    <property type="entry name" value="Winged helix-like DNA-binding domain superfamily/Winged helix DNA-binding domain"/>
    <property type="match status" value="1"/>
</dbReference>
<evidence type="ECO:0000256" key="4">
    <source>
        <dbReference type="ARBA" id="ARBA00023163"/>
    </source>
</evidence>
<comment type="caution">
    <text evidence="6">The sequence shown here is derived from an EMBL/GenBank/DDBJ whole genome shotgun (WGS) entry which is preliminary data.</text>
</comment>
<protein>
    <submittedName>
        <fullName evidence="6">LysR family transcriptional regulator</fullName>
    </submittedName>
</protein>
<evidence type="ECO:0000313" key="6">
    <source>
        <dbReference type="EMBL" id="TMR39875.1"/>
    </source>
</evidence>
<dbReference type="SUPFAM" id="SSF53850">
    <property type="entry name" value="Periplasmic binding protein-like II"/>
    <property type="match status" value="1"/>
</dbReference>
<dbReference type="PROSITE" id="PS50931">
    <property type="entry name" value="HTH_LYSR"/>
    <property type="match status" value="1"/>
</dbReference>
<dbReference type="AlphaFoldDB" id="A0A5S4H3P6"/>
<dbReference type="GO" id="GO:0003700">
    <property type="term" value="F:DNA-binding transcription factor activity"/>
    <property type="evidence" value="ECO:0007669"/>
    <property type="project" value="InterPro"/>
</dbReference>
<evidence type="ECO:0000256" key="1">
    <source>
        <dbReference type="ARBA" id="ARBA00009437"/>
    </source>
</evidence>
<dbReference type="Pfam" id="PF03466">
    <property type="entry name" value="LysR_substrate"/>
    <property type="match status" value="1"/>
</dbReference>
<dbReference type="RefSeq" id="WP_138687531.1">
    <property type="nucleotide sequence ID" value="NZ_JBHSAZ010000052.1"/>
</dbReference>
<dbReference type="OrthoDB" id="8417889at2"/>
<accession>A0A5S4H3P6</accession>
<dbReference type="InterPro" id="IPR050950">
    <property type="entry name" value="HTH-type_LysR_regulators"/>
</dbReference>
<dbReference type="FunFam" id="1.10.10.10:FF:000001">
    <property type="entry name" value="LysR family transcriptional regulator"/>
    <property type="match status" value="1"/>
</dbReference>